<reference evidence="2 3" key="1">
    <citation type="journal article" date="2022" name="Nat. Genet.">
        <title>Improved pea reference genome and pan-genome highlight genomic features and evolutionary characteristics.</title>
        <authorList>
            <person name="Yang T."/>
            <person name="Liu R."/>
            <person name="Luo Y."/>
            <person name="Hu S."/>
            <person name="Wang D."/>
            <person name="Wang C."/>
            <person name="Pandey M.K."/>
            <person name="Ge S."/>
            <person name="Xu Q."/>
            <person name="Li N."/>
            <person name="Li G."/>
            <person name="Huang Y."/>
            <person name="Saxena R.K."/>
            <person name="Ji Y."/>
            <person name="Li M."/>
            <person name="Yan X."/>
            <person name="He Y."/>
            <person name="Liu Y."/>
            <person name="Wang X."/>
            <person name="Xiang C."/>
            <person name="Varshney R.K."/>
            <person name="Ding H."/>
            <person name="Gao S."/>
            <person name="Zong X."/>
        </authorList>
    </citation>
    <scope>NUCLEOTIDE SEQUENCE [LARGE SCALE GENOMIC DNA]</scope>
    <source>
        <strain evidence="2 3">cv. Zhongwan 6</strain>
    </source>
</reference>
<sequence>MRKYCYPPPPLNEEPDTCIWVGTANGNFSIVSTFNGIIDIANYNNMGWRSLWKIHVPEHVRMLIWLVEHEIIKTKQLLAKRHMRDPYCVDYICIEEFVVHMLGDCTTVKPMWLSLGSNQFWNQFCSLQQCMIIDDYMMTSNLAKTIHDIVNDYSWSLKLRNRISLKKKESKQIQWTLAKDNWTTLNTDGINTEQREGLKMVEVKIDSKVIFKLLDKTSRTWVMEQLSFGSSGRHLEDSWGLTLFMFFERQIVVLIRLQK</sequence>
<keyword evidence="3" id="KW-1185">Reference proteome</keyword>
<dbReference type="AlphaFoldDB" id="A0A9D5B106"/>
<accession>A0A9D5B106</accession>
<feature type="domain" description="Reverse transcriptase zinc-binding" evidence="1">
    <location>
        <begin position="28"/>
        <end position="112"/>
    </location>
</feature>
<dbReference type="Gramene" id="Psat03G0566100-T1">
    <property type="protein sequence ID" value="KAI5431557.1"/>
    <property type="gene ID" value="KIW84_035661"/>
</dbReference>
<gene>
    <name evidence="2" type="ORF">KIW84_035661</name>
</gene>
<protein>
    <recommendedName>
        <fullName evidence="1">Reverse transcriptase zinc-binding domain-containing protein</fullName>
    </recommendedName>
</protein>
<organism evidence="2 3">
    <name type="scientific">Pisum sativum</name>
    <name type="common">Garden pea</name>
    <name type="synonym">Lathyrus oleraceus</name>
    <dbReference type="NCBI Taxonomy" id="3888"/>
    <lineage>
        <taxon>Eukaryota</taxon>
        <taxon>Viridiplantae</taxon>
        <taxon>Streptophyta</taxon>
        <taxon>Embryophyta</taxon>
        <taxon>Tracheophyta</taxon>
        <taxon>Spermatophyta</taxon>
        <taxon>Magnoliopsida</taxon>
        <taxon>eudicotyledons</taxon>
        <taxon>Gunneridae</taxon>
        <taxon>Pentapetalae</taxon>
        <taxon>rosids</taxon>
        <taxon>fabids</taxon>
        <taxon>Fabales</taxon>
        <taxon>Fabaceae</taxon>
        <taxon>Papilionoideae</taxon>
        <taxon>50 kb inversion clade</taxon>
        <taxon>NPAAA clade</taxon>
        <taxon>Hologalegina</taxon>
        <taxon>IRL clade</taxon>
        <taxon>Fabeae</taxon>
        <taxon>Lathyrus</taxon>
    </lineage>
</organism>
<dbReference type="Pfam" id="PF13966">
    <property type="entry name" value="zf-RVT"/>
    <property type="match status" value="1"/>
</dbReference>
<evidence type="ECO:0000313" key="3">
    <source>
        <dbReference type="Proteomes" id="UP001058974"/>
    </source>
</evidence>
<dbReference type="Proteomes" id="UP001058974">
    <property type="component" value="Chromosome 3"/>
</dbReference>
<proteinExistence type="predicted"/>
<dbReference type="InterPro" id="IPR026960">
    <property type="entry name" value="RVT-Znf"/>
</dbReference>
<name>A0A9D5B106_PEA</name>
<evidence type="ECO:0000259" key="1">
    <source>
        <dbReference type="Pfam" id="PF13966"/>
    </source>
</evidence>
<evidence type="ECO:0000313" key="2">
    <source>
        <dbReference type="EMBL" id="KAI5431557.1"/>
    </source>
</evidence>
<comment type="caution">
    <text evidence="2">The sequence shown here is derived from an EMBL/GenBank/DDBJ whole genome shotgun (WGS) entry which is preliminary data.</text>
</comment>
<dbReference type="EMBL" id="JAMSHJ010000003">
    <property type="protein sequence ID" value="KAI5431557.1"/>
    <property type="molecule type" value="Genomic_DNA"/>
</dbReference>